<dbReference type="Proteomes" id="UP000324800">
    <property type="component" value="Unassembled WGS sequence"/>
</dbReference>
<proteinExistence type="predicted"/>
<accession>A0A5J4U7D4</accession>
<evidence type="ECO:0000313" key="1">
    <source>
        <dbReference type="EMBL" id="KAA6366497.1"/>
    </source>
</evidence>
<sequence length="63" mass="7161">SHRIFFYHTFLQQSVCLTNIPAILKVGLTYYSNNDAQFSVVVYKLKKPLADPAKSPTIKAWTS</sequence>
<feature type="non-terminal residue" evidence="1">
    <location>
        <position position="1"/>
    </location>
</feature>
<dbReference type="EMBL" id="SNRW01019321">
    <property type="protein sequence ID" value="KAA6366497.1"/>
    <property type="molecule type" value="Genomic_DNA"/>
</dbReference>
<evidence type="ECO:0000313" key="2">
    <source>
        <dbReference type="Proteomes" id="UP000324800"/>
    </source>
</evidence>
<organism evidence="1 2">
    <name type="scientific">Streblomastix strix</name>
    <dbReference type="NCBI Taxonomy" id="222440"/>
    <lineage>
        <taxon>Eukaryota</taxon>
        <taxon>Metamonada</taxon>
        <taxon>Preaxostyla</taxon>
        <taxon>Oxymonadida</taxon>
        <taxon>Streblomastigidae</taxon>
        <taxon>Streblomastix</taxon>
    </lineage>
</organism>
<comment type="caution">
    <text evidence="1">The sequence shown here is derived from an EMBL/GenBank/DDBJ whole genome shotgun (WGS) entry which is preliminary data.</text>
</comment>
<gene>
    <name evidence="1" type="ORF">EZS28_037976</name>
</gene>
<name>A0A5J4U7D4_9EUKA</name>
<protein>
    <submittedName>
        <fullName evidence="1">Uncharacterized protein</fullName>
    </submittedName>
</protein>
<dbReference type="AlphaFoldDB" id="A0A5J4U7D4"/>
<reference evidence="1 2" key="1">
    <citation type="submission" date="2019-03" db="EMBL/GenBank/DDBJ databases">
        <title>Single cell metagenomics reveals metabolic interactions within the superorganism composed of flagellate Streblomastix strix and complex community of Bacteroidetes bacteria on its surface.</title>
        <authorList>
            <person name="Treitli S.C."/>
            <person name="Kolisko M."/>
            <person name="Husnik F."/>
            <person name="Keeling P."/>
            <person name="Hampl V."/>
        </authorList>
    </citation>
    <scope>NUCLEOTIDE SEQUENCE [LARGE SCALE GENOMIC DNA]</scope>
    <source>
        <strain evidence="1">ST1C</strain>
    </source>
</reference>